<dbReference type="VEuPathDB" id="FungiDB:PPTG_09421"/>
<evidence type="ECO:0000259" key="7">
    <source>
        <dbReference type="PROSITE" id="PS50850"/>
    </source>
</evidence>
<dbReference type="PANTHER" id="PTHR23511:SF5">
    <property type="entry name" value="MAJOR FACILITATOR-TYPE TRANSPORTER HXNZ-RELATED"/>
    <property type="match status" value="1"/>
</dbReference>
<keyword evidence="3 6" id="KW-0812">Transmembrane</keyword>
<dbReference type="Proteomes" id="UP000054532">
    <property type="component" value="Unassembled WGS sequence"/>
</dbReference>
<feature type="domain" description="Major facilitator superfamily (MFS) profile" evidence="7">
    <location>
        <begin position="45"/>
        <end position="184"/>
    </location>
</feature>
<evidence type="ECO:0000256" key="4">
    <source>
        <dbReference type="ARBA" id="ARBA00022989"/>
    </source>
</evidence>
<evidence type="ECO:0000256" key="1">
    <source>
        <dbReference type="ARBA" id="ARBA00004141"/>
    </source>
</evidence>
<dbReference type="InterPro" id="IPR011701">
    <property type="entry name" value="MFS"/>
</dbReference>
<feature type="non-terminal residue" evidence="8">
    <location>
        <position position="184"/>
    </location>
</feature>
<dbReference type="GO" id="GO:0022857">
    <property type="term" value="F:transmembrane transporter activity"/>
    <property type="evidence" value="ECO:0007669"/>
    <property type="project" value="InterPro"/>
</dbReference>
<keyword evidence="4 6" id="KW-1133">Transmembrane helix</keyword>
<dbReference type="PROSITE" id="PS50850">
    <property type="entry name" value="MFS"/>
    <property type="match status" value="1"/>
</dbReference>
<evidence type="ECO:0000313" key="8">
    <source>
        <dbReference type="EMBL" id="ETM51021.1"/>
    </source>
</evidence>
<dbReference type="Pfam" id="PF07690">
    <property type="entry name" value="MFS_1"/>
    <property type="match status" value="1"/>
</dbReference>
<accession>W2NQW7</accession>
<keyword evidence="2" id="KW-0813">Transport</keyword>
<name>W2NQW7_PHYNI</name>
<feature type="transmembrane region" description="Helical" evidence="6">
    <location>
        <begin position="45"/>
        <end position="71"/>
    </location>
</feature>
<sequence>MRYQAVESPTAQQNSLPVQPRKLLHSVDARLDALETRLSWFYVRLLLLTGVSWAIQAAELALLIFTRVLVANDIGMGTQVLKILGASIFIGAMAGGPTFGYIADRFGRRIAIMIAMVFSLGGLAVSARANVEYMLLIGRIVTGLGFGGQLTSTVVLVRELAPRSMSGRVVSLLDAFTGIGGLFG</sequence>
<reference evidence="8" key="1">
    <citation type="submission" date="2013-11" db="EMBL/GenBank/DDBJ databases">
        <title>The Genome Sequence of Phytophthora parasitica IAC_01/95.</title>
        <authorList>
            <consortium name="The Broad Institute Genomics Platform"/>
            <person name="Russ C."/>
            <person name="Tyler B."/>
            <person name="Panabieres F."/>
            <person name="Shan W."/>
            <person name="Tripathy S."/>
            <person name="Grunwald N."/>
            <person name="Machado M."/>
            <person name="Johnson C.S."/>
            <person name="Arredondo F."/>
            <person name="Hong C."/>
            <person name="Coffey M."/>
            <person name="Young S.K."/>
            <person name="Zeng Q."/>
            <person name="Gargeya S."/>
            <person name="Fitzgerald M."/>
            <person name="Abouelleil A."/>
            <person name="Alvarado L."/>
            <person name="Chapman S.B."/>
            <person name="Gainer-Dewar J."/>
            <person name="Goldberg J."/>
            <person name="Griggs A."/>
            <person name="Gujja S."/>
            <person name="Hansen M."/>
            <person name="Howarth C."/>
            <person name="Imamovic A."/>
            <person name="Ireland A."/>
            <person name="Larimer J."/>
            <person name="McCowan C."/>
            <person name="Murphy C."/>
            <person name="Pearson M."/>
            <person name="Poon T.W."/>
            <person name="Priest M."/>
            <person name="Roberts A."/>
            <person name="Saif S."/>
            <person name="Shea T."/>
            <person name="Sykes S."/>
            <person name="Wortman J."/>
            <person name="Nusbaum C."/>
            <person name="Birren B."/>
        </authorList>
    </citation>
    <scope>NUCLEOTIDE SEQUENCE [LARGE SCALE GENOMIC DNA]</scope>
    <source>
        <strain evidence="8">IAC_01/95</strain>
    </source>
</reference>
<evidence type="ECO:0000256" key="5">
    <source>
        <dbReference type="ARBA" id="ARBA00023136"/>
    </source>
</evidence>
<feature type="transmembrane region" description="Helical" evidence="6">
    <location>
        <begin position="110"/>
        <end position="127"/>
    </location>
</feature>
<dbReference type="SUPFAM" id="SSF103473">
    <property type="entry name" value="MFS general substrate transporter"/>
    <property type="match status" value="1"/>
</dbReference>
<gene>
    <name evidence="8" type="ORF">L914_05044</name>
</gene>
<protein>
    <recommendedName>
        <fullName evidence="7">Major facilitator superfamily (MFS) profile domain-containing protein</fullName>
    </recommendedName>
</protein>
<organism evidence="8">
    <name type="scientific">Phytophthora nicotianae</name>
    <name type="common">Potato buckeye rot agent</name>
    <name type="synonym">Phytophthora parasitica</name>
    <dbReference type="NCBI Taxonomy" id="4792"/>
    <lineage>
        <taxon>Eukaryota</taxon>
        <taxon>Sar</taxon>
        <taxon>Stramenopiles</taxon>
        <taxon>Oomycota</taxon>
        <taxon>Peronosporomycetes</taxon>
        <taxon>Peronosporales</taxon>
        <taxon>Peronosporaceae</taxon>
        <taxon>Phytophthora</taxon>
    </lineage>
</organism>
<dbReference type="GO" id="GO:0016020">
    <property type="term" value="C:membrane"/>
    <property type="evidence" value="ECO:0007669"/>
    <property type="project" value="UniProtKB-SubCell"/>
</dbReference>
<dbReference type="EMBL" id="KI691896">
    <property type="protein sequence ID" value="ETM51021.1"/>
    <property type="molecule type" value="Genomic_DNA"/>
</dbReference>
<feature type="transmembrane region" description="Helical" evidence="6">
    <location>
        <begin position="133"/>
        <end position="157"/>
    </location>
</feature>
<dbReference type="InterPro" id="IPR020846">
    <property type="entry name" value="MFS_dom"/>
</dbReference>
<dbReference type="PANTHER" id="PTHR23511">
    <property type="entry name" value="SYNAPTIC VESICLE GLYCOPROTEIN 2"/>
    <property type="match status" value="1"/>
</dbReference>
<evidence type="ECO:0000256" key="2">
    <source>
        <dbReference type="ARBA" id="ARBA00022448"/>
    </source>
</evidence>
<evidence type="ECO:0000256" key="3">
    <source>
        <dbReference type="ARBA" id="ARBA00022692"/>
    </source>
</evidence>
<dbReference type="Gene3D" id="1.20.1250.20">
    <property type="entry name" value="MFS general substrate transporter like domains"/>
    <property type="match status" value="1"/>
</dbReference>
<proteinExistence type="predicted"/>
<dbReference type="AlphaFoldDB" id="W2NQW7"/>
<dbReference type="InterPro" id="IPR036259">
    <property type="entry name" value="MFS_trans_sf"/>
</dbReference>
<comment type="subcellular location">
    <subcellularLocation>
        <location evidence="1">Membrane</location>
        <topology evidence="1">Multi-pass membrane protein</topology>
    </subcellularLocation>
</comment>
<keyword evidence="5 6" id="KW-0472">Membrane</keyword>
<evidence type="ECO:0000256" key="6">
    <source>
        <dbReference type="SAM" id="Phobius"/>
    </source>
</evidence>
<feature type="transmembrane region" description="Helical" evidence="6">
    <location>
        <begin position="83"/>
        <end position="103"/>
    </location>
</feature>